<evidence type="ECO:0000313" key="1">
    <source>
        <dbReference type="EMBL" id="KAJ0052972.1"/>
    </source>
</evidence>
<proteinExistence type="predicted"/>
<name>A0ACC0ZMM8_9ROSI</name>
<dbReference type="Proteomes" id="UP001163603">
    <property type="component" value="Chromosome 1"/>
</dbReference>
<accession>A0ACC0ZMM8</accession>
<sequence length="363" mass="42611">MLPYLNLQAAEAGLGRELSFAEKIWFNYSANKHDFVLHSHNIIFLCFFYSLVPLPYMLVELSRSKKIMKYKVQPKVQRSFWDMFKCYKDVMKSFLIVVGPLQILSYPTINLIGIRTGLPLPSLWELLLQLGVYFLVEDYVGYWVHRWLHTKWGYENIHHVHHEYRAPIGFAAPYAHWSEILILGFPAFLGPALIPGHIITYWLWFILRQMEAIDTHSGYEFPWTKYIPFYAGAKFHDYHHYVGRQSHSNFSSVFTYGDYLYGTDKGYRCYMVLSNKKISGGVLLRKIWEWEKGLYGDGNWNMFSVYRSFDLSENRLLNIAGRWRPFFTQTARSTDGKPSCANGDTGNMKEHCRLTTFTGVDRF</sequence>
<comment type="caution">
    <text evidence="1">The sequence shown here is derived from an EMBL/GenBank/DDBJ whole genome shotgun (WGS) entry which is preliminary data.</text>
</comment>
<dbReference type="EMBL" id="CM047736">
    <property type="protein sequence ID" value="KAJ0052972.1"/>
    <property type="molecule type" value="Genomic_DNA"/>
</dbReference>
<evidence type="ECO:0000313" key="2">
    <source>
        <dbReference type="Proteomes" id="UP001163603"/>
    </source>
</evidence>
<organism evidence="1 2">
    <name type="scientific">Pistacia integerrima</name>
    <dbReference type="NCBI Taxonomy" id="434235"/>
    <lineage>
        <taxon>Eukaryota</taxon>
        <taxon>Viridiplantae</taxon>
        <taxon>Streptophyta</taxon>
        <taxon>Embryophyta</taxon>
        <taxon>Tracheophyta</taxon>
        <taxon>Spermatophyta</taxon>
        <taxon>Magnoliopsida</taxon>
        <taxon>eudicotyledons</taxon>
        <taxon>Gunneridae</taxon>
        <taxon>Pentapetalae</taxon>
        <taxon>rosids</taxon>
        <taxon>malvids</taxon>
        <taxon>Sapindales</taxon>
        <taxon>Anacardiaceae</taxon>
        <taxon>Pistacia</taxon>
    </lineage>
</organism>
<gene>
    <name evidence="1" type="ORF">Pint_00247</name>
</gene>
<keyword evidence="2" id="KW-1185">Reference proteome</keyword>
<protein>
    <submittedName>
        <fullName evidence="1">Uncharacterized protein</fullName>
    </submittedName>
</protein>
<reference evidence="2" key="1">
    <citation type="journal article" date="2023" name="G3 (Bethesda)">
        <title>Genome assembly and association tests identify interacting loci associated with vigor, precocity, and sex in interspecific pistachio rootstocks.</title>
        <authorList>
            <person name="Palmer W."/>
            <person name="Jacygrad E."/>
            <person name="Sagayaradj S."/>
            <person name="Cavanaugh K."/>
            <person name="Han R."/>
            <person name="Bertier L."/>
            <person name="Beede B."/>
            <person name="Kafkas S."/>
            <person name="Golino D."/>
            <person name="Preece J."/>
            <person name="Michelmore R."/>
        </authorList>
    </citation>
    <scope>NUCLEOTIDE SEQUENCE [LARGE SCALE GENOMIC DNA]</scope>
</reference>